<dbReference type="Pfam" id="PF13377">
    <property type="entry name" value="Peripla_BP_3"/>
    <property type="match status" value="1"/>
</dbReference>
<evidence type="ECO:0000256" key="4">
    <source>
        <dbReference type="SAM" id="MobiDB-lite"/>
    </source>
</evidence>
<evidence type="ECO:0000313" key="8">
    <source>
        <dbReference type="Proteomes" id="UP000680132"/>
    </source>
</evidence>
<dbReference type="InterPro" id="IPR010982">
    <property type="entry name" value="Lambda_DNA-bd_dom_sf"/>
</dbReference>
<feature type="region of interest" description="Disordered" evidence="4">
    <location>
        <begin position="323"/>
        <end position="349"/>
    </location>
</feature>
<dbReference type="InterPro" id="IPR028082">
    <property type="entry name" value="Peripla_BP_I"/>
</dbReference>
<dbReference type="CDD" id="cd06267">
    <property type="entry name" value="PBP1_LacI_sugar_binding-like"/>
    <property type="match status" value="1"/>
</dbReference>
<dbReference type="EMBL" id="JAGFOA010000005">
    <property type="protein sequence ID" value="MBO3664397.1"/>
    <property type="molecule type" value="Genomic_DNA"/>
</dbReference>
<keyword evidence="8" id="KW-1185">Reference proteome</keyword>
<dbReference type="Gene3D" id="3.40.50.2300">
    <property type="match status" value="2"/>
</dbReference>
<dbReference type="PROSITE" id="PS50932">
    <property type="entry name" value="HTH_LACI_2"/>
    <property type="match status" value="1"/>
</dbReference>
<evidence type="ECO:0000256" key="3">
    <source>
        <dbReference type="ARBA" id="ARBA00023163"/>
    </source>
</evidence>
<evidence type="ECO:0000256" key="1">
    <source>
        <dbReference type="ARBA" id="ARBA00023015"/>
    </source>
</evidence>
<dbReference type="SMART" id="SM00354">
    <property type="entry name" value="HTH_LACI"/>
    <property type="match status" value="1"/>
</dbReference>
<evidence type="ECO:0000256" key="2">
    <source>
        <dbReference type="ARBA" id="ARBA00023125"/>
    </source>
</evidence>
<evidence type="ECO:0000259" key="5">
    <source>
        <dbReference type="PROSITE" id="PS50932"/>
    </source>
</evidence>
<dbReference type="PROSITE" id="PS00356">
    <property type="entry name" value="HTH_LACI_1"/>
    <property type="match status" value="1"/>
</dbReference>
<keyword evidence="3" id="KW-0804">Transcription</keyword>
<feature type="domain" description="HTH lacI-type" evidence="5">
    <location>
        <begin position="11"/>
        <end position="65"/>
    </location>
</feature>
<evidence type="ECO:0000313" key="6">
    <source>
        <dbReference type="EMBL" id="MBO3662405.1"/>
    </source>
</evidence>
<proteinExistence type="predicted"/>
<accession>A0A939TY67</accession>
<keyword evidence="1" id="KW-0805">Transcription regulation</keyword>
<dbReference type="Proteomes" id="UP000680132">
    <property type="component" value="Unassembled WGS sequence"/>
</dbReference>
<sequence>MPGKKKSSQRLTISDIARRAGVSTSAVSYALNGKPGVSESTRAHILEIAASLDFAPTAAARMLSQGRSDTVGLVLRRDPRFLANESFFMQLIAGLEIGLAEQGRGLLLQLAKDRESEIATYRRWTSEQRVDGVVLVDFESDDPRVDVVRSIGLPAVAIGDPSLTGDLATAWTDDAAGVRDAVRHLHALGHRAIARIAGGAHFAHVRIRDEAFSAECDRLGVRYAIRHGDFGVALAEQHTRDLLAAGGYSAFVFDSGLTAVNGLRVARSLGVDVPSALSVVGWDDSMLTQVTDPPISVMSYDVVQYGTEAARLLGAVLAGEPPHARLGGTPTLHERGTTAPPPRSADPIG</sequence>
<dbReference type="InterPro" id="IPR000843">
    <property type="entry name" value="HTH_LacI"/>
</dbReference>
<comment type="caution">
    <text evidence="7">The sequence shown here is derived from an EMBL/GenBank/DDBJ whole genome shotgun (WGS) entry which is preliminary data.</text>
</comment>
<dbReference type="Gene3D" id="1.10.260.40">
    <property type="entry name" value="lambda repressor-like DNA-binding domains"/>
    <property type="match status" value="1"/>
</dbReference>
<dbReference type="SUPFAM" id="SSF53822">
    <property type="entry name" value="Periplasmic binding protein-like I"/>
    <property type="match status" value="1"/>
</dbReference>
<feature type="compositionally biased region" description="Pro residues" evidence="4">
    <location>
        <begin position="339"/>
        <end position="349"/>
    </location>
</feature>
<name>A0A939TY67_9MICO</name>
<keyword evidence="2 7" id="KW-0238">DNA-binding</keyword>
<gene>
    <name evidence="6" type="ORF">J5V96_02650</name>
    <name evidence="7" type="ORF">J5V96_12895</name>
</gene>
<dbReference type="AlphaFoldDB" id="A0A939TY67"/>
<reference evidence="7" key="1">
    <citation type="submission" date="2021-03" db="EMBL/GenBank/DDBJ databases">
        <title>Microbacterium sp. nov., a novel actinobacterium isolated from cow dung.</title>
        <authorList>
            <person name="Zhang L."/>
        </authorList>
    </citation>
    <scope>NUCLEOTIDE SEQUENCE</scope>
    <source>
        <strain evidence="7">NEAU-LLB</strain>
    </source>
</reference>
<dbReference type="PANTHER" id="PTHR30146">
    <property type="entry name" value="LACI-RELATED TRANSCRIPTIONAL REPRESSOR"/>
    <property type="match status" value="1"/>
</dbReference>
<dbReference type="PANTHER" id="PTHR30146:SF155">
    <property type="entry name" value="ALANINE RACEMASE"/>
    <property type="match status" value="1"/>
</dbReference>
<evidence type="ECO:0000313" key="7">
    <source>
        <dbReference type="EMBL" id="MBO3664397.1"/>
    </source>
</evidence>
<dbReference type="SUPFAM" id="SSF47413">
    <property type="entry name" value="lambda repressor-like DNA-binding domains"/>
    <property type="match status" value="1"/>
</dbReference>
<protein>
    <submittedName>
        <fullName evidence="7">LacI family DNA-binding transcriptional regulator</fullName>
    </submittedName>
</protein>
<dbReference type="GO" id="GO:0003700">
    <property type="term" value="F:DNA-binding transcription factor activity"/>
    <property type="evidence" value="ECO:0007669"/>
    <property type="project" value="TreeGrafter"/>
</dbReference>
<dbReference type="EMBL" id="JAGFOA010000001">
    <property type="protein sequence ID" value="MBO3662405.1"/>
    <property type="molecule type" value="Genomic_DNA"/>
</dbReference>
<dbReference type="Pfam" id="PF00356">
    <property type="entry name" value="LacI"/>
    <property type="match status" value="1"/>
</dbReference>
<dbReference type="RefSeq" id="WP_208500084.1">
    <property type="nucleotide sequence ID" value="NZ_JAGFOA010000001.1"/>
</dbReference>
<organism evidence="7 8">
    <name type="scientific">Microbacterium stercoris</name>
    <dbReference type="NCBI Taxonomy" id="2820289"/>
    <lineage>
        <taxon>Bacteria</taxon>
        <taxon>Bacillati</taxon>
        <taxon>Actinomycetota</taxon>
        <taxon>Actinomycetes</taxon>
        <taxon>Micrococcales</taxon>
        <taxon>Microbacteriaceae</taxon>
        <taxon>Microbacterium</taxon>
    </lineage>
</organism>
<dbReference type="InterPro" id="IPR046335">
    <property type="entry name" value="LacI/GalR-like_sensor"/>
</dbReference>
<dbReference type="CDD" id="cd01392">
    <property type="entry name" value="HTH_LacI"/>
    <property type="match status" value="1"/>
</dbReference>
<dbReference type="GO" id="GO:0000976">
    <property type="term" value="F:transcription cis-regulatory region binding"/>
    <property type="evidence" value="ECO:0007669"/>
    <property type="project" value="TreeGrafter"/>
</dbReference>